<evidence type="ECO:0000313" key="4">
    <source>
        <dbReference type="Proteomes" id="UP000069272"/>
    </source>
</evidence>
<dbReference type="InterPro" id="IPR015917">
    <property type="entry name" value="Pept_C14A"/>
</dbReference>
<dbReference type="Gene3D" id="3.40.50.1460">
    <property type="match status" value="1"/>
</dbReference>
<reference evidence="3 4" key="1">
    <citation type="journal article" date="2017" name="G3 (Bethesda)">
        <title>The Physical Genome Mapping of Anopheles albimanus Corrected Scaffold Misassemblies and Identified Interarm Rearrangements in Genus Anopheles.</title>
        <authorList>
            <person name="Artemov G.N."/>
            <person name="Peery A.N."/>
            <person name="Jiang X."/>
            <person name="Tu Z."/>
            <person name="Stegniy V.N."/>
            <person name="Sharakhova M.V."/>
            <person name="Sharakhov I.V."/>
        </authorList>
    </citation>
    <scope>NUCLEOTIDE SEQUENCE [LARGE SCALE GENOMIC DNA]</scope>
    <source>
        <strain evidence="3 4">ALBI9_A</strain>
    </source>
</reference>
<dbReference type="InterPro" id="IPR001309">
    <property type="entry name" value="Pept_C14_p20"/>
</dbReference>
<reference evidence="3" key="2">
    <citation type="submission" date="2022-08" db="UniProtKB">
        <authorList>
            <consortium name="EnsemblMetazoa"/>
        </authorList>
    </citation>
    <scope>IDENTIFICATION</scope>
    <source>
        <strain evidence="3">STECLA/ALBI9_A</strain>
    </source>
</reference>
<dbReference type="GO" id="GO:0006508">
    <property type="term" value="P:proteolysis"/>
    <property type="evidence" value="ECO:0007669"/>
    <property type="project" value="InterPro"/>
</dbReference>
<dbReference type="SUPFAM" id="SSF52129">
    <property type="entry name" value="Caspase-like"/>
    <property type="match status" value="1"/>
</dbReference>
<dbReference type="OrthoDB" id="6114029at2759"/>
<dbReference type="GO" id="GO:0006915">
    <property type="term" value="P:apoptotic process"/>
    <property type="evidence" value="ECO:0007669"/>
    <property type="project" value="TreeGrafter"/>
</dbReference>
<dbReference type="KEGG" id="aali:118463693"/>
<dbReference type="VEuPathDB" id="VectorBase:AALB015006"/>
<accession>A0A182FZJ1</accession>
<proteinExistence type="inferred from homology"/>
<evidence type="ECO:0000313" key="3">
    <source>
        <dbReference type="EnsemblMetazoa" id="AALB015006-PA"/>
    </source>
</evidence>
<dbReference type="PROSITE" id="PS50208">
    <property type="entry name" value="CASPASE_P20"/>
    <property type="match status" value="1"/>
</dbReference>
<dbReference type="VEuPathDB" id="VectorBase:AALB20_031104"/>
<dbReference type="EnsemblMetazoa" id="AALB015006-RA">
    <property type="protein sequence ID" value="AALB015006-PA"/>
    <property type="gene ID" value="AALB015006"/>
</dbReference>
<dbReference type="Proteomes" id="UP000069272">
    <property type="component" value="Chromosome 3R"/>
</dbReference>
<dbReference type="GeneID" id="118463693"/>
<feature type="domain" description="Caspase family p20" evidence="2">
    <location>
        <begin position="20"/>
        <end position="142"/>
    </location>
</feature>
<dbReference type="GO" id="GO:0004197">
    <property type="term" value="F:cysteine-type endopeptidase activity"/>
    <property type="evidence" value="ECO:0007669"/>
    <property type="project" value="InterPro"/>
</dbReference>
<dbReference type="RefSeq" id="XP_035786363.1">
    <property type="nucleotide sequence ID" value="XM_035930470.1"/>
</dbReference>
<evidence type="ECO:0000259" key="2">
    <source>
        <dbReference type="PROSITE" id="PS50208"/>
    </source>
</evidence>
<evidence type="ECO:0000256" key="1">
    <source>
        <dbReference type="ARBA" id="ARBA00010134"/>
    </source>
</evidence>
<dbReference type="GO" id="GO:0005737">
    <property type="term" value="C:cytoplasm"/>
    <property type="evidence" value="ECO:0007669"/>
    <property type="project" value="TreeGrafter"/>
</dbReference>
<dbReference type="InterPro" id="IPR029030">
    <property type="entry name" value="Caspase-like_dom_sf"/>
</dbReference>
<name>A0A182FZJ1_ANOAL</name>
<dbReference type="InterPro" id="IPR002398">
    <property type="entry name" value="Pept_C14"/>
</dbReference>
<dbReference type="PANTHER" id="PTHR10454">
    <property type="entry name" value="CASPASE"/>
    <property type="match status" value="1"/>
</dbReference>
<dbReference type="PRINTS" id="PR00376">
    <property type="entry name" value="IL1BCENZYME"/>
</dbReference>
<dbReference type="GO" id="GO:0043525">
    <property type="term" value="P:positive regulation of neuron apoptotic process"/>
    <property type="evidence" value="ECO:0007669"/>
    <property type="project" value="TreeGrafter"/>
</dbReference>
<dbReference type="SMART" id="SM00115">
    <property type="entry name" value="CASc"/>
    <property type="match status" value="1"/>
</dbReference>
<sequence>MTDDGSIMSDKYDLSKGKVLVLVFSHIEYIEQGCNRLGAEEDEKLIKDIFKRFYRSECEVYKNKTKEEVVNALNDVGNRSDLPDYCCVITIVMSHGNIEGKILAQDGKFYNFYSDVVDKICSIELLNGKPKLFIGQFCRNDGIGLKSEAAQRKQHPDCGIITSAFWGSGAFRDKSKGSPFIHLFFIEMLLADYKTELNEVHGKANQALKAAAPFNSMFRKRLFMNELKLMNEPKQESEYVQKKKKWEEMEQW</sequence>
<dbReference type="Pfam" id="PF00656">
    <property type="entry name" value="Peptidase_C14"/>
    <property type="match status" value="1"/>
</dbReference>
<dbReference type="PANTHER" id="PTHR10454:SF210">
    <property type="entry name" value="CASPASE-2"/>
    <property type="match status" value="1"/>
</dbReference>
<dbReference type="InterPro" id="IPR011600">
    <property type="entry name" value="Pept_C14_caspase"/>
</dbReference>
<dbReference type="AlphaFoldDB" id="A0A182FZJ1"/>
<organism evidence="3 4">
    <name type="scientific">Anopheles albimanus</name>
    <name type="common">New world malaria mosquito</name>
    <dbReference type="NCBI Taxonomy" id="7167"/>
    <lineage>
        <taxon>Eukaryota</taxon>
        <taxon>Metazoa</taxon>
        <taxon>Ecdysozoa</taxon>
        <taxon>Arthropoda</taxon>
        <taxon>Hexapoda</taxon>
        <taxon>Insecta</taxon>
        <taxon>Pterygota</taxon>
        <taxon>Neoptera</taxon>
        <taxon>Endopterygota</taxon>
        <taxon>Diptera</taxon>
        <taxon>Nematocera</taxon>
        <taxon>Culicoidea</taxon>
        <taxon>Culicidae</taxon>
        <taxon>Anophelinae</taxon>
        <taxon>Anopheles</taxon>
    </lineage>
</organism>
<protein>
    <recommendedName>
        <fullName evidence="2">Caspase family p20 domain-containing protein</fullName>
    </recommendedName>
</protein>
<comment type="similarity">
    <text evidence="1">Belongs to the peptidase C14A family.</text>
</comment>
<dbReference type="STRING" id="7167.A0A182FZJ1"/>
<keyword evidence="4" id="KW-1185">Reference proteome</keyword>